<keyword evidence="1" id="KW-0812">Transmembrane</keyword>
<protein>
    <submittedName>
        <fullName evidence="2">Uncharacterized protein</fullName>
    </submittedName>
</protein>
<proteinExistence type="predicted"/>
<evidence type="ECO:0000313" key="2">
    <source>
        <dbReference type="EMBL" id="RNA14779.1"/>
    </source>
</evidence>
<reference evidence="2 3" key="1">
    <citation type="journal article" date="2018" name="Sci. Rep.">
        <title>Genomic signatures of local adaptation to the degree of environmental predictability in rotifers.</title>
        <authorList>
            <person name="Franch-Gras L."/>
            <person name="Hahn C."/>
            <person name="Garcia-Roger E.M."/>
            <person name="Carmona M.J."/>
            <person name="Serra M."/>
            <person name="Gomez A."/>
        </authorList>
    </citation>
    <scope>NUCLEOTIDE SEQUENCE [LARGE SCALE GENOMIC DNA]</scope>
    <source>
        <strain evidence="2">HYR1</strain>
    </source>
</reference>
<sequence>MSTFLTNFGTKWIRFVYLIDQNWQNKIVFLKITYLLSLYLFIKPFGLLLKTFNLPVLYLYENICFIESQI</sequence>
<feature type="transmembrane region" description="Helical" evidence="1">
    <location>
        <begin position="27"/>
        <end position="49"/>
    </location>
</feature>
<name>A0A3M7QU83_BRAPC</name>
<keyword evidence="3" id="KW-1185">Reference proteome</keyword>
<dbReference type="Proteomes" id="UP000276133">
    <property type="component" value="Unassembled WGS sequence"/>
</dbReference>
<comment type="caution">
    <text evidence="2">The sequence shown here is derived from an EMBL/GenBank/DDBJ whole genome shotgun (WGS) entry which is preliminary data.</text>
</comment>
<evidence type="ECO:0000313" key="3">
    <source>
        <dbReference type="Proteomes" id="UP000276133"/>
    </source>
</evidence>
<keyword evidence="1" id="KW-1133">Transmembrane helix</keyword>
<keyword evidence="1" id="KW-0472">Membrane</keyword>
<dbReference type="EMBL" id="REGN01005111">
    <property type="protein sequence ID" value="RNA14779.1"/>
    <property type="molecule type" value="Genomic_DNA"/>
</dbReference>
<organism evidence="2 3">
    <name type="scientific">Brachionus plicatilis</name>
    <name type="common">Marine rotifer</name>
    <name type="synonym">Brachionus muelleri</name>
    <dbReference type="NCBI Taxonomy" id="10195"/>
    <lineage>
        <taxon>Eukaryota</taxon>
        <taxon>Metazoa</taxon>
        <taxon>Spiralia</taxon>
        <taxon>Gnathifera</taxon>
        <taxon>Rotifera</taxon>
        <taxon>Eurotatoria</taxon>
        <taxon>Monogononta</taxon>
        <taxon>Pseudotrocha</taxon>
        <taxon>Ploima</taxon>
        <taxon>Brachionidae</taxon>
        <taxon>Brachionus</taxon>
    </lineage>
</organism>
<evidence type="ECO:0000256" key="1">
    <source>
        <dbReference type="SAM" id="Phobius"/>
    </source>
</evidence>
<accession>A0A3M7QU83</accession>
<dbReference type="AlphaFoldDB" id="A0A3M7QU83"/>
<gene>
    <name evidence="2" type="ORF">BpHYR1_053585</name>
</gene>